<dbReference type="EMBL" id="QGNY01000009">
    <property type="protein sequence ID" value="PWS29948.1"/>
    <property type="molecule type" value="Genomic_DNA"/>
</dbReference>
<dbReference type="SUPFAM" id="SSF51445">
    <property type="entry name" value="(Trans)glycosidases"/>
    <property type="match status" value="1"/>
</dbReference>
<evidence type="ECO:0000256" key="1">
    <source>
        <dbReference type="ARBA" id="ARBA00009743"/>
    </source>
</evidence>
<keyword evidence="5" id="KW-1185">Reference proteome</keyword>
<dbReference type="PANTHER" id="PTHR11452:SF75">
    <property type="entry name" value="ALPHA-GALACTOSIDASE MEL1"/>
    <property type="match status" value="1"/>
</dbReference>
<dbReference type="GO" id="GO:0004553">
    <property type="term" value="F:hydrolase activity, hydrolyzing O-glycosyl compounds"/>
    <property type="evidence" value="ECO:0007669"/>
    <property type="project" value="InterPro"/>
</dbReference>
<keyword evidence="3" id="KW-0326">Glycosidase</keyword>
<organism evidence="4 5">
    <name type="scientific">Pedobacter paludis</name>
    <dbReference type="NCBI Taxonomy" id="2203212"/>
    <lineage>
        <taxon>Bacteria</taxon>
        <taxon>Pseudomonadati</taxon>
        <taxon>Bacteroidota</taxon>
        <taxon>Sphingobacteriia</taxon>
        <taxon>Sphingobacteriales</taxon>
        <taxon>Sphingobacteriaceae</taxon>
        <taxon>Pedobacter</taxon>
    </lineage>
</organism>
<dbReference type="PANTHER" id="PTHR11452">
    <property type="entry name" value="ALPHA-GALACTOSIDASE/ALPHA-N-ACETYLGALACTOSAMINIDASE"/>
    <property type="match status" value="1"/>
</dbReference>
<evidence type="ECO:0000256" key="3">
    <source>
        <dbReference type="ARBA" id="ARBA00023295"/>
    </source>
</evidence>
<accession>A0A317EXH0</accession>
<dbReference type="InterPro" id="IPR017853">
    <property type="entry name" value="GH"/>
</dbReference>
<dbReference type="InterPro" id="IPR013785">
    <property type="entry name" value="Aldolase_TIM"/>
</dbReference>
<reference evidence="5" key="1">
    <citation type="submission" date="2018-05" db="EMBL/GenBank/DDBJ databases">
        <title>Pedobacter paludis sp. nov., isolated from wetland soil.</title>
        <authorList>
            <person name="Zhang Y."/>
        </authorList>
    </citation>
    <scope>NUCLEOTIDE SEQUENCE [LARGE SCALE GENOMIC DNA]</scope>
    <source>
        <strain evidence="5">R-8</strain>
    </source>
</reference>
<dbReference type="Gene3D" id="3.20.20.70">
    <property type="entry name" value="Aldolase class I"/>
    <property type="match status" value="1"/>
</dbReference>
<comment type="similarity">
    <text evidence="1">Belongs to the glycosyl hydrolase 27 family.</text>
</comment>
<evidence type="ECO:0000313" key="5">
    <source>
        <dbReference type="Proteomes" id="UP000245391"/>
    </source>
</evidence>
<proteinExistence type="inferred from homology"/>
<dbReference type="AlphaFoldDB" id="A0A317EXH0"/>
<dbReference type="Proteomes" id="UP000245391">
    <property type="component" value="Unassembled WGS sequence"/>
</dbReference>
<evidence type="ECO:0000313" key="4">
    <source>
        <dbReference type="EMBL" id="PWS29948.1"/>
    </source>
</evidence>
<protein>
    <submittedName>
        <fullName evidence="4">Alpha-galactosidase</fullName>
    </submittedName>
</protein>
<dbReference type="InterPro" id="IPR002241">
    <property type="entry name" value="Glyco_hydro_27"/>
</dbReference>
<gene>
    <name evidence="4" type="ORF">DF947_20390</name>
</gene>
<name>A0A317EXH0_9SPHI</name>
<dbReference type="OrthoDB" id="1031955at2"/>
<evidence type="ECO:0000256" key="2">
    <source>
        <dbReference type="ARBA" id="ARBA00022801"/>
    </source>
</evidence>
<keyword evidence="2" id="KW-0378">Hydrolase</keyword>
<dbReference type="GO" id="GO:0005975">
    <property type="term" value="P:carbohydrate metabolic process"/>
    <property type="evidence" value="ECO:0007669"/>
    <property type="project" value="InterPro"/>
</dbReference>
<comment type="caution">
    <text evidence="4">The sequence shown here is derived from an EMBL/GenBank/DDBJ whole genome shotgun (WGS) entry which is preliminary data.</text>
</comment>
<sequence length="679" mass="77412">MPMKLRFFVFFLIFLCLGECYASKIIPQVIINFGVNKKVIYDLNIGTYSIVQGKKEILTNAFTSFKNHGIFISSKEYAQRVYKKIPVSDEFGKGIKHIISMEKKGLPTMKLTFCTHPKSEVIMLQLEIVGQNLESNYLVPMDARLINNGLEQDPRTLFVPFDNDTFIKYNAKKLTNGVENISSEVSAVYDDASRAGIIAGSIEHKIWKSAVEITQKKDKRRLKIWSGYTSKEVTRDQIEHASLTGNSIKSSKMFFGLFADWRTGLETYAKANRLAEPPIVFKWREGTPVGWNSWGVLQGKINYENTTKVVDFFADSLKNFRNEGIAYIDLDSFWDNMIKGGYEGDYTQLKAFTDYCRRKGLKPGAYWAPFTDWGSGSGPNRRAEGSKYTFGEMWTKVGKGYHDFDGARALDPTHPGTRKRIDLVIKKLKEMGFKMIKIDFLGHAAVESTSFYDPKVKTGMQAYASGMEYLLKQLNGEMLVYAAISPNLASGRYVHMRRIACDAWKTIKDTQYTLNSVNYGWWQTYLYDYIDADHVVFAKESFGENKARLLSAVITGSLILGDDFSMNGPWNGTAKKLFSNPEFLRIVKNGKAFRPVDGNTEDKTNNLFIRKIESYYYLAVFNFSKKDFDLSLDFKRLDIPLGKYQATEVFDQKKIDFNMDTKIHLDGENAGLYKIGPVK</sequence>